<reference evidence="6" key="3">
    <citation type="journal article" date="2017" name="J. Biotechnol.">
        <title>Complete genome sequence of Novosphingobium resinovorum SA1, a versatile xenobiotic-degrading bacterium capable of utilizing sulfanilic acid.</title>
        <authorList>
            <person name="Hegedus B."/>
            <person name="Kos P.B."/>
            <person name="Balint B."/>
            <person name="Maroti G."/>
            <person name="Gan H.M."/>
            <person name="Perei K."/>
            <person name="Rakhely G."/>
        </authorList>
    </citation>
    <scope>NUCLEOTIDE SEQUENCE [LARGE SCALE GENOMIC DNA]</scope>
    <source>
        <strain evidence="6">SA1</strain>
    </source>
</reference>
<dbReference type="KEGG" id="nre:BES08_09795"/>
<keyword evidence="6" id="KW-1185">Reference proteome</keyword>
<organism evidence="4 5">
    <name type="scientific">Novosphingobium resinovorum</name>
    <dbReference type="NCBI Taxonomy" id="158500"/>
    <lineage>
        <taxon>Bacteria</taxon>
        <taxon>Pseudomonadati</taxon>
        <taxon>Pseudomonadota</taxon>
        <taxon>Alphaproteobacteria</taxon>
        <taxon>Sphingomonadales</taxon>
        <taxon>Sphingomonadaceae</taxon>
        <taxon>Novosphingobium</taxon>
    </lineage>
</organism>
<dbReference type="eggNOG" id="COG3225">
    <property type="taxonomic scope" value="Bacteria"/>
</dbReference>
<gene>
    <name evidence="3" type="ORF">BES08_09795</name>
    <name evidence="4" type="ORF">BV97_02586</name>
</gene>
<reference evidence="4 5" key="1">
    <citation type="submission" date="2014-03" db="EMBL/GenBank/DDBJ databases">
        <title>Whole genome sequence of Novosphingobium resinovorum KF1.</title>
        <authorList>
            <person name="Gan H.M."/>
            <person name="Gan H.Y."/>
            <person name="Chew T.H."/>
            <person name="Savka M.A."/>
        </authorList>
    </citation>
    <scope>NUCLEOTIDE SEQUENCE [LARGE SCALE GENOMIC DNA]</scope>
    <source>
        <strain evidence="4 5">KF1</strain>
    </source>
</reference>
<dbReference type="Proteomes" id="UP000094626">
    <property type="component" value="Chromosome"/>
</dbReference>
<feature type="domain" description="ABC-type uncharacterised transport system" evidence="2">
    <location>
        <begin position="82"/>
        <end position="159"/>
    </location>
</feature>
<evidence type="ECO:0000256" key="1">
    <source>
        <dbReference type="SAM" id="SignalP"/>
    </source>
</evidence>
<protein>
    <submittedName>
        <fullName evidence="3">ABC transporter</fullName>
    </submittedName>
    <submittedName>
        <fullName evidence="4">ABC-type uncharacterized transporter</fullName>
    </submittedName>
</protein>
<sequence length="252" mass="26706">MWRRAASLFAVALLTACGQGAAPRSQGEEVIGLYSSLPIAWNESEDIKGLLADDGAPHWALEVLRAQGRVIPLDTLANAQGVLPLPENGVLVLAQPRPLTAHENVALDAWVRGGGRVLLFVDPMLTVHSRFGPGDPRRPQDIAMLSPILARWGLDLQFDDTQEAGERLEGDIPVNLAGRFQPLGKSGGGSGKAGDAVAECRIEARGLLADCVSGKGRILALADAAVLENPDELADLAARQALLADFLHRLAK</sequence>
<feature type="signal peptide" evidence="1">
    <location>
        <begin position="1"/>
        <end position="21"/>
    </location>
</feature>
<dbReference type="AlphaFoldDB" id="A0A031JWU7"/>
<reference evidence="3" key="2">
    <citation type="submission" date="2016-08" db="EMBL/GenBank/DDBJ databases">
        <authorList>
            <person name="Seilhamer J.J."/>
        </authorList>
    </citation>
    <scope>NUCLEOTIDE SEQUENCE [LARGE SCALE GENOMIC DNA]</scope>
    <source>
        <strain evidence="3">SA1</strain>
    </source>
</reference>
<dbReference type="PATRIC" id="fig|158500.4.peg.2643"/>
<dbReference type="OrthoDB" id="7390937at2"/>
<dbReference type="Pfam" id="PF09822">
    <property type="entry name" value="ABC_transp_aux"/>
    <property type="match status" value="1"/>
</dbReference>
<dbReference type="EMBL" id="CP017075">
    <property type="protein sequence ID" value="AOR77009.1"/>
    <property type="molecule type" value="Genomic_DNA"/>
</dbReference>
<evidence type="ECO:0000313" key="5">
    <source>
        <dbReference type="Proteomes" id="UP000024329"/>
    </source>
</evidence>
<dbReference type="EMBL" id="JFYZ01000012">
    <property type="protein sequence ID" value="EZP81369.1"/>
    <property type="molecule type" value="Genomic_DNA"/>
</dbReference>
<dbReference type="STRING" id="158500.BES08_09795"/>
<name>A0A031JWU7_9SPHN</name>
<dbReference type="PROSITE" id="PS51257">
    <property type="entry name" value="PROKAR_LIPOPROTEIN"/>
    <property type="match status" value="1"/>
</dbReference>
<dbReference type="RefSeq" id="WP_036526272.1">
    <property type="nucleotide sequence ID" value="NZ_CP017075.1"/>
</dbReference>
<dbReference type="Proteomes" id="UP000024329">
    <property type="component" value="Unassembled WGS sequence"/>
</dbReference>
<evidence type="ECO:0000313" key="6">
    <source>
        <dbReference type="Proteomes" id="UP000094626"/>
    </source>
</evidence>
<evidence type="ECO:0000313" key="4">
    <source>
        <dbReference type="EMBL" id="EZP81369.1"/>
    </source>
</evidence>
<proteinExistence type="predicted"/>
<keyword evidence="1" id="KW-0732">Signal</keyword>
<evidence type="ECO:0000313" key="3">
    <source>
        <dbReference type="EMBL" id="AOR77009.1"/>
    </source>
</evidence>
<accession>A0A031JWU7</accession>
<feature type="chain" id="PRO_5014496931" evidence="1">
    <location>
        <begin position="22"/>
        <end position="252"/>
    </location>
</feature>
<evidence type="ECO:0000259" key="2">
    <source>
        <dbReference type="Pfam" id="PF09822"/>
    </source>
</evidence>
<dbReference type="InterPro" id="IPR019196">
    <property type="entry name" value="ABC_transp_unknown"/>
</dbReference>